<dbReference type="Proteomes" id="UP001301728">
    <property type="component" value="Unassembled WGS sequence"/>
</dbReference>
<dbReference type="PANTHER" id="PTHR10272">
    <property type="entry name" value="PLATELET-ACTIVATING FACTOR ACETYLHYDROLASE"/>
    <property type="match status" value="1"/>
</dbReference>
<evidence type="ECO:0000313" key="6">
    <source>
        <dbReference type="EMBL" id="MEA5520542.1"/>
    </source>
</evidence>
<dbReference type="Pfam" id="PF03403">
    <property type="entry name" value="PAF-AH_p_II"/>
    <property type="match status" value="1"/>
</dbReference>
<feature type="domain" description="DUF1400" evidence="5">
    <location>
        <begin position="44"/>
        <end position="178"/>
    </location>
</feature>
<dbReference type="RefSeq" id="WP_323276307.1">
    <property type="nucleotide sequence ID" value="NZ_JAYGHT010000083.1"/>
</dbReference>
<evidence type="ECO:0000259" key="5">
    <source>
        <dbReference type="Pfam" id="PF07176"/>
    </source>
</evidence>
<keyword evidence="7" id="KW-1185">Reference proteome</keyword>
<reference evidence="6 7" key="1">
    <citation type="submission" date="2023-12" db="EMBL/GenBank/DDBJ databases">
        <title>Baltic Sea Cyanobacteria.</title>
        <authorList>
            <person name="Delbaje E."/>
            <person name="Fewer D.P."/>
            <person name="Shishido T.K."/>
        </authorList>
    </citation>
    <scope>NUCLEOTIDE SEQUENCE [LARGE SCALE GENOMIC DNA]</scope>
    <source>
        <strain evidence="6 7">CCNP 1315</strain>
    </source>
</reference>
<keyword evidence="2" id="KW-0442">Lipid degradation</keyword>
<dbReference type="InterPro" id="IPR029058">
    <property type="entry name" value="AB_hydrolase_fold"/>
</dbReference>
<dbReference type="Gene3D" id="3.40.50.1820">
    <property type="entry name" value="alpha/beta hydrolase"/>
    <property type="match status" value="1"/>
</dbReference>
<keyword evidence="4" id="KW-0812">Transmembrane</keyword>
<keyword evidence="1 6" id="KW-0378">Hydrolase</keyword>
<name>A0ABU5U0U5_9CYAN</name>
<keyword evidence="3" id="KW-0443">Lipid metabolism</keyword>
<gene>
    <name evidence="6" type="ORF">VB854_16460</name>
</gene>
<keyword evidence="4" id="KW-1133">Transmembrane helix</keyword>
<dbReference type="PANTHER" id="PTHR10272:SF13">
    <property type="entry name" value="POLY(ETHYLENE TEREPHTHALATE) HYDROLASE"/>
    <property type="match status" value="1"/>
</dbReference>
<keyword evidence="4" id="KW-0472">Membrane</keyword>
<evidence type="ECO:0000256" key="4">
    <source>
        <dbReference type="SAM" id="Phobius"/>
    </source>
</evidence>
<organism evidence="6 7">
    <name type="scientific">Limnoraphis robusta CCNP1315</name>
    <dbReference type="NCBI Taxonomy" id="3110306"/>
    <lineage>
        <taxon>Bacteria</taxon>
        <taxon>Bacillati</taxon>
        <taxon>Cyanobacteriota</taxon>
        <taxon>Cyanophyceae</taxon>
        <taxon>Oscillatoriophycideae</taxon>
        <taxon>Oscillatoriales</taxon>
        <taxon>Sirenicapillariaceae</taxon>
        <taxon>Limnoraphis</taxon>
    </lineage>
</organism>
<sequence length="577" mass="64717">MKIHNPDPKNSKGKPTERFLFRYIVKSGILGILAALFSILPTNAAERVYLSFASANVSVSVKALEVYAKEGIVNDPELQRYLLLLSLEDQEQFRNLLLESYKFDPLMVSQFLNSPTGQIFLDKLGDLIQAKLNEKGTITLRNGSDAIRTAFIEASQDPDGLTPLNILHYFPSEGIQVNTQLLFELRDQFQTLSKETEAVIAKVVKLSTDEIALEPFLDYTQKPDIRQPGPHSTLKRTILLQDHKRNRKMLVDVYLPTPFNQVHQGQPNSIPVIVFSHGLAASRTDYAILGEHLASYGFVTALIQHPGSDTDQIQALLSGRASDVFKVSEFIDRPADISFLLDELERRNQTEFEGQLNLEKVGVAGYSFGAYTALAIAGAEINFENLQADCAAKFDSINLARLFQCRALELPRTKYHFRDERVKAIMPINPVNSSIFGEQSLSQIQIPILWKTSGEDKVTPVAWEQVRSFTWLTTPDKYLMLAEGDHHINLNLSMMSQAVSYSLKEIVDPVPLTINNYTNAIGLAFFKVYLENDQSYSPYLQAAYAKAISEDAYPLSLVHSVTAEQFFQAIQQAKQQG</sequence>
<dbReference type="SUPFAM" id="SSF53474">
    <property type="entry name" value="alpha/beta-Hydrolases"/>
    <property type="match status" value="1"/>
</dbReference>
<comment type="caution">
    <text evidence="6">The sequence shown here is derived from an EMBL/GenBank/DDBJ whole genome shotgun (WGS) entry which is preliminary data.</text>
</comment>
<proteinExistence type="predicted"/>
<accession>A0ABU5U0U5</accession>
<evidence type="ECO:0000313" key="7">
    <source>
        <dbReference type="Proteomes" id="UP001301728"/>
    </source>
</evidence>
<dbReference type="Pfam" id="PF07176">
    <property type="entry name" value="DUF1400"/>
    <property type="match status" value="1"/>
</dbReference>
<feature type="transmembrane region" description="Helical" evidence="4">
    <location>
        <begin position="20"/>
        <end position="40"/>
    </location>
</feature>
<dbReference type="GO" id="GO:0016787">
    <property type="term" value="F:hydrolase activity"/>
    <property type="evidence" value="ECO:0007669"/>
    <property type="project" value="UniProtKB-KW"/>
</dbReference>
<dbReference type="InterPro" id="IPR010802">
    <property type="entry name" value="DUF1400"/>
</dbReference>
<protein>
    <submittedName>
        <fullName evidence="6">Alpha/beta hydrolase</fullName>
    </submittedName>
</protein>
<evidence type="ECO:0000256" key="1">
    <source>
        <dbReference type="ARBA" id="ARBA00022801"/>
    </source>
</evidence>
<evidence type="ECO:0000256" key="2">
    <source>
        <dbReference type="ARBA" id="ARBA00022963"/>
    </source>
</evidence>
<dbReference type="EMBL" id="JAYGHT010000083">
    <property type="protein sequence ID" value="MEA5520542.1"/>
    <property type="molecule type" value="Genomic_DNA"/>
</dbReference>
<evidence type="ECO:0000256" key="3">
    <source>
        <dbReference type="ARBA" id="ARBA00023098"/>
    </source>
</evidence>